<evidence type="ECO:0000256" key="1">
    <source>
        <dbReference type="SAM" id="MobiDB-lite"/>
    </source>
</evidence>
<accession>A0ABW7VJZ2</accession>
<dbReference type="RefSeq" id="WP_159061761.1">
    <property type="nucleotide sequence ID" value="NZ_JBIRUT010000021.1"/>
</dbReference>
<evidence type="ECO:0000313" key="3">
    <source>
        <dbReference type="Proteomes" id="UP001611397"/>
    </source>
</evidence>
<organism evidence="2 3">
    <name type="scientific">Streptomyces olivaceoviridis</name>
    <name type="common">Streptomyces corchorusii</name>
    <dbReference type="NCBI Taxonomy" id="1921"/>
    <lineage>
        <taxon>Bacteria</taxon>
        <taxon>Bacillati</taxon>
        <taxon>Actinomycetota</taxon>
        <taxon>Actinomycetes</taxon>
        <taxon>Kitasatosporales</taxon>
        <taxon>Streptomycetaceae</taxon>
        <taxon>Streptomyces</taxon>
    </lineage>
</organism>
<name>A0ABW7VJZ2_STROI</name>
<sequence>MEQVQLAVRTERRPFQHGDVPERAWRIERRDLGEQMGVDRFSVERGPVGMTRLRALGGRAGDAGGDQSRPGQADSEDRAATPQASGTPVEYM</sequence>
<comment type="caution">
    <text evidence="2">The sequence shown here is derived from an EMBL/GenBank/DDBJ whole genome shotgun (WGS) entry which is preliminary data.</text>
</comment>
<dbReference type="EMBL" id="JBIRWM010000023">
    <property type="protein sequence ID" value="MFI2161106.1"/>
    <property type="molecule type" value="Genomic_DNA"/>
</dbReference>
<reference evidence="2 3" key="1">
    <citation type="submission" date="2024-10" db="EMBL/GenBank/DDBJ databases">
        <title>The Natural Products Discovery Center: Release of the First 8490 Sequenced Strains for Exploring Actinobacteria Biosynthetic Diversity.</title>
        <authorList>
            <person name="Kalkreuter E."/>
            <person name="Kautsar S.A."/>
            <person name="Yang D."/>
            <person name="Bader C.D."/>
            <person name="Teijaro C.N."/>
            <person name="Fluegel L."/>
            <person name="Davis C.M."/>
            <person name="Simpson J.R."/>
            <person name="Lauterbach L."/>
            <person name="Steele A.D."/>
            <person name="Gui C."/>
            <person name="Meng S."/>
            <person name="Li G."/>
            <person name="Viehrig K."/>
            <person name="Ye F."/>
            <person name="Su P."/>
            <person name="Kiefer A.F."/>
            <person name="Nichols A."/>
            <person name="Cepeda A.J."/>
            <person name="Yan W."/>
            <person name="Fan B."/>
            <person name="Jiang Y."/>
            <person name="Adhikari A."/>
            <person name="Zheng C.-J."/>
            <person name="Schuster L."/>
            <person name="Cowan T.M."/>
            <person name="Smanski M.J."/>
            <person name="Chevrette M.G."/>
            <person name="De Carvalho L.P.S."/>
            <person name="Shen B."/>
        </authorList>
    </citation>
    <scope>NUCLEOTIDE SEQUENCE [LARGE SCALE GENOMIC DNA]</scope>
    <source>
        <strain evidence="2 3">NPDC020295</strain>
    </source>
</reference>
<keyword evidence="3" id="KW-1185">Reference proteome</keyword>
<gene>
    <name evidence="2" type="ORF">ACH49L_36445</name>
</gene>
<protein>
    <submittedName>
        <fullName evidence="2">Uncharacterized protein</fullName>
    </submittedName>
</protein>
<proteinExistence type="predicted"/>
<dbReference type="Proteomes" id="UP001611397">
    <property type="component" value="Unassembled WGS sequence"/>
</dbReference>
<evidence type="ECO:0000313" key="2">
    <source>
        <dbReference type="EMBL" id="MFI2161106.1"/>
    </source>
</evidence>
<feature type="region of interest" description="Disordered" evidence="1">
    <location>
        <begin position="55"/>
        <end position="92"/>
    </location>
</feature>